<evidence type="ECO:0000259" key="7">
    <source>
        <dbReference type="PROSITE" id="PS50011"/>
    </source>
</evidence>
<dbReference type="SUPFAM" id="SSF56112">
    <property type="entry name" value="Protein kinase-like (PK-like)"/>
    <property type="match status" value="1"/>
</dbReference>
<feature type="compositionally biased region" description="Gly residues" evidence="6">
    <location>
        <begin position="326"/>
        <end position="337"/>
    </location>
</feature>
<evidence type="ECO:0000313" key="8">
    <source>
        <dbReference type="EMBL" id="PRH77173.1"/>
    </source>
</evidence>
<dbReference type="PANTHER" id="PTHR43289:SF34">
    <property type="entry name" value="SERINE_THREONINE-PROTEIN KINASE YBDM-RELATED"/>
    <property type="match status" value="1"/>
</dbReference>
<organism evidence="8 9">
    <name type="scientific">Streptomyces solincola</name>
    <dbReference type="NCBI Taxonomy" id="2100817"/>
    <lineage>
        <taxon>Bacteria</taxon>
        <taxon>Bacillati</taxon>
        <taxon>Actinomycetota</taxon>
        <taxon>Actinomycetes</taxon>
        <taxon>Kitasatosporales</taxon>
        <taxon>Streptomycetaceae</taxon>
        <taxon>Streptomyces</taxon>
    </lineage>
</organism>
<dbReference type="GO" id="GO:0005524">
    <property type="term" value="F:ATP binding"/>
    <property type="evidence" value="ECO:0007669"/>
    <property type="project" value="UniProtKB-UniRule"/>
</dbReference>
<protein>
    <submittedName>
        <fullName evidence="8">Serine/threonine protein kinase</fullName>
    </submittedName>
</protein>
<dbReference type="PROSITE" id="PS00108">
    <property type="entry name" value="PROTEIN_KINASE_ST"/>
    <property type="match status" value="1"/>
</dbReference>
<keyword evidence="3 8" id="KW-0418">Kinase</keyword>
<reference evidence="8 9" key="1">
    <citation type="submission" date="2018-03" db="EMBL/GenBank/DDBJ databases">
        <title>Novel Streptomyces sp. from soil.</title>
        <authorList>
            <person name="Tan G.Y.A."/>
            <person name="Lee Z.Y."/>
        </authorList>
    </citation>
    <scope>NUCLEOTIDE SEQUENCE [LARGE SCALE GENOMIC DNA]</scope>
    <source>
        <strain evidence="8 9">ST5x</strain>
    </source>
</reference>
<dbReference type="Gene3D" id="1.10.510.10">
    <property type="entry name" value="Transferase(Phosphotransferase) domain 1"/>
    <property type="match status" value="1"/>
</dbReference>
<evidence type="ECO:0000256" key="2">
    <source>
        <dbReference type="ARBA" id="ARBA00022741"/>
    </source>
</evidence>
<dbReference type="EMBL" id="PVLV01000364">
    <property type="protein sequence ID" value="PRH77173.1"/>
    <property type="molecule type" value="Genomic_DNA"/>
</dbReference>
<dbReference type="GO" id="GO:0004674">
    <property type="term" value="F:protein serine/threonine kinase activity"/>
    <property type="evidence" value="ECO:0007669"/>
    <property type="project" value="UniProtKB-KW"/>
</dbReference>
<dbReference type="Pfam" id="PF00069">
    <property type="entry name" value="Pkinase"/>
    <property type="match status" value="1"/>
</dbReference>
<keyword evidence="1" id="KW-0808">Transferase</keyword>
<accession>A0A2S9PS14</accession>
<dbReference type="InterPro" id="IPR011009">
    <property type="entry name" value="Kinase-like_dom_sf"/>
</dbReference>
<dbReference type="PANTHER" id="PTHR43289">
    <property type="entry name" value="MITOGEN-ACTIVATED PROTEIN KINASE KINASE KINASE 20-RELATED"/>
    <property type="match status" value="1"/>
</dbReference>
<dbReference type="RefSeq" id="WP_146132634.1">
    <property type="nucleotide sequence ID" value="NZ_PVLV01000364.1"/>
</dbReference>
<dbReference type="CDD" id="cd14014">
    <property type="entry name" value="STKc_PknB_like"/>
    <property type="match status" value="1"/>
</dbReference>
<dbReference type="PROSITE" id="PS00107">
    <property type="entry name" value="PROTEIN_KINASE_ATP"/>
    <property type="match status" value="1"/>
</dbReference>
<feature type="binding site" evidence="5">
    <location>
        <position position="43"/>
    </location>
    <ligand>
        <name>ATP</name>
        <dbReference type="ChEBI" id="CHEBI:30616"/>
    </ligand>
</feature>
<dbReference type="InterPro" id="IPR000719">
    <property type="entry name" value="Prot_kinase_dom"/>
</dbReference>
<evidence type="ECO:0000256" key="1">
    <source>
        <dbReference type="ARBA" id="ARBA00022679"/>
    </source>
</evidence>
<gene>
    <name evidence="8" type="ORF">C6N75_21685</name>
</gene>
<evidence type="ECO:0000256" key="5">
    <source>
        <dbReference type="PROSITE-ProRule" id="PRU10141"/>
    </source>
</evidence>
<comment type="caution">
    <text evidence="8">The sequence shown here is derived from an EMBL/GenBank/DDBJ whole genome shotgun (WGS) entry which is preliminary data.</text>
</comment>
<keyword evidence="8" id="KW-0723">Serine/threonine-protein kinase</keyword>
<keyword evidence="2 5" id="KW-0547">Nucleotide-binding</keyword>
<dbReference type="InterPro" id="IPR017441">
    <property type="entry name" value="Protein_kinase_ATP_BS"/>
</dbReference>
<name>A0A2S9PS14_9ACTN</name>
<evidence type="ECO:0000313" key="9">
    <source>
        <dbReference type="Proteomes" id="UP000239322"/>
    </source>
</evidence>
<keyword evidence="4 5" id="KW-0067">ATP-binding</keyword>
<sequence length="337" mass="34032">MRPLGPADPPAIGPYRTLARLGAGGMGVVYLARSRGGAVVAVKVIHTARAGDPDHRARFRREVAAARSVDSPWTAPLLAADPDADAPWLATAYIPGPSLGEAVQTHGPLPETAVRVLGGRLAHAVGAVHRAGLVHRDVKPGNVLLALDGPRLIDFGIARAPDATALTAGGAIIGSPGFLAPEQAQARREDIGPPCDVFALGCVLAYAATGVRPFGGGLAAAALLRTVTEEPDLDDVPPALLGLLTACLAKAPAERPTAAEVRRALAPTDGAAPGWLPAEVTRLVATRATRALTTAALPATDSPDAAPPAARAVTATTLPAPDAPGGRRGGVRGIGGR</sequence>
<dbReference type="SMART" id="SM00220">
    <property type="entry name" value="S_TKc"/>
    <property type="match status" value="1"/>
</dbReference>
<keyword evidence="9" id="KW-1185">Reference proteome</keyword>
<dbReference type="Proteomes" id="UP000239322">
    <property type="component" value="Unassembled WGS sequence"/>
</dbReference>
<feature type="domain" description="Protein kinase" evidence="7">
    <location>
        <begin position="15"/>
        <end position="276"/>
    </location>
</feature>
<feature type="non-terminal residue" evidence="8">
    <location>
        <position position="337"/>
    </location>
</feature>
<dbReference type="AlphaFoldDB" id="A0A2S9PS14"/>
<evidence type="ECO:0000256" key="3">
    <source>
        <dbReference type="ARBA" id="ARBA00022777"/>
    </source>
</evidence>
<proteinExistence type="predicted"/>
<evidence type="ECO:0000256" key="6">
    <source>
        <dbReference type="SAM" id="MobiDB-lite"/>
    </source>
</evidence>
<feature type="region of interest" description="Disordered" evidence="6">
    <location>
        <begin position="296"/>
        <end position="337"/>
    </location>
</feature>
<dbReference type="OrthoDB" id="9762169at2"/>
<evidence type="ECO:0000256" key="4">
    <source>
        <dbReference type="ARBA" id="ARBA00022840"/>
    </source>
</evidence>
<dbReference type="Gene3D" id="3.30.200.20">
    <property type="entry name" value="Phosphorylase Kinase, domain 1"/>
    <property type="match status" value="1"/>
</dbReference>
<dbReference type="PROSITE" id="PS50011">
    <property type="entry name" value="PROTEIN_KINASE_DOM"/>
    <property type="match status" value="1"/>
</dbReference>
<feature type="compositionally biased region" description="Low complexity" evidence="6">
    <location>
        <begin position="296"/>
        <end position="320"/>
    </location>
</feature>
<dbReference type="InterPro" id="IPR008271">
    <property type="entry name" value="Ser/Thr_kinase_AS"/>
</dbReference>